<evidence type="ECO:0000259" key="4">
    <source>
        <dbReference type="Pfam" id="PF00370"/>
    </source>
</evidence>
<evidence type="ECO:0000256" key="2">
    <source>
        <dbReference type="ARBA" id="ARBA00022679"/>
    </source>
</evidence>
<evidence type="ECO:0000256" key="1">
    <source>
        <dbReference type="ARBA" id="ARBA00009156"/>
    </source>
</evidence>
<feature type="domain" description="Carbohydrate kinase FGGY C-terminal" evidence="5">
    <location>
        <begin position="249"/>
        <end position="428"/>
    </location>
</feature>
<dbReference type="GO" id="GO:0005975">
    <property type="term" value="P:carbohydrate metabolic process"/>
    <property type="evidence" value="ECO:0007669"/>
    <property type="project" value="InterPro"/>
</dbReference>
<dbReference type="InterPro" id="IPR050406">
    <property type="entry name" value="FGGY_Carb_Kinase"/>
</dbReference>
<dbReference type="Pfam" id="PF00370">
    <property type="entry name" value="FGGY_N"/>
    <property type="match status" value="1"/>
</dbReference>
<sequence length="473" mass="51599">MGKFSRVKSAPVLALDLGTSSVRAALFDPRGKRLPGTFAQRTYTLRTAADGTAELDPFELLRQAKACLKTAAAGWHAISGVGVSCFWHSLLGTDEEGNPLTPIYTWADSRCREDAARLRAEFSEQDVHEETGCMLRSSFWPAKLRWIKRTDRARFRKVRYWMSPAEWVQWKIAGRATCAIGMATGTGLFDPTKLDWSELMLEACDFSADRMLPVTDAPTLWKGVPWFPAIGDGAASNLGSGATRPGFGAINVGTSAALRIMKKGPVAKAPFGLFAYRVDASRYLVGGAVSNAGNLHAWCLRELKLSDDPAEIEKALALRPQATHGLTVLPFWSAERAPSWDEAAQGTIVGLRHDTTAIDLLQAINEGFYLRLATIAEMIAGRRQPKWILGGGILKSKSAVRRLANVIGSPLYANPEAEASLRGGAIFALEKLGAPIEEQKLGNPILPSPVLQKLYVDERRKQAQLEALMARGR</sequence>
<dbReference type="SUPFAM" id="SSF53067">
    <property type="entry name" value="Actin-like ATPase domain"/>
    <property type="match status" value="2"/>
</dbReference>
<evidence type="ECO:0000256" key="3">
    <source>
        <dbReference type="ARBA" id="ARBA00022777"/>
    </source>
</evidence>
<evidence type="ECO:0000259" key="5">
    <source>
        <dbReference type="Pfam" id="PF02782"/>
    </source>
</evidence>
<name>A0A146G4X8_TERSA</name>
<dbReference type="Gene3D" id="3.30.420.40">
    <property type="match status" value="2"/>
</dbReference>
<evidence type="ECO:0000313" key="6">
    <source>
        <dbReference type="EMBL" id="GAT32825.1"/>
    </source>
</evidence>
<dbReference type="InterPro" id="IPR000577">
    <property type="entry name" value="Carb_kinase_FGGY"/>
</dbReference>
<dbReference type="STRING" id="690879.TSACC_21227"/>
<organism evidence="6 7">
    <name type="scientific">Terrimicrobium sacchariphilum</name>
    <dbReference type="NCBI Taxonomy" id="690879"/>
    <lineage>
        <taxon>Bacteria</taxon>
        <taxon>Pseudomonadati</taxon>
        <taxon>Verrucomicrobiota</taxon>
        <taxon>Terrimicrobiia</taxon>
        <taxon>Terrimicrobiales</taxon>
        <taxon>Terrimicrobiaceae</taxon>
        <taxon>Terrimicrobium</taxon>
    </lineage>
</organism>
<comment type="similarity">
    <text evidence="1">Belongs to the FGGY kinase family.</text>
</comment>
<dbReference type="PANTHER" id="PTHR43095">
    <property type="entry name" value="SUGAR KINASE"/>
    <property type="match status" value="1"/>
</dbReference>
<dbReference type="PIRSF" id="PIRSF000538">
    <property type="entry name" value="GlpK"/>
    <property type="match status" value="1"/>
</dbReference>
<keyword evidence="3 6" id="KW-0418">Kinase</keyword>
<proteinExistence type="inferred from homology"/>
<dbReference type="RefSeq" id="WP_075078630.1">
    <property type="nucleotide sequence ID" value="NZ_BDCO01000002.1"/>
</dbReference>
<dbReference type="PANTHER" id="PTHR43095:SF2">
    <property type="entry name" value="GLUCONOKINASE"/>
    <property type="match status" value="1"/>
</dbReference>
<feature type="domain" description="Carbohydrate kinase FGGY N-terminal" evidence="4">
    <location>
        <begin position="12"/>
        <end position="213"/>
    </location>
</feature>
<keyword evidence="7" id="KW-1185">Reference proteome</keyword>
<dbReference type="OrthoDB" id="9805576at2"/>
<protein>
    <submittedName>
        <fullName evidence="6">Gluconokinase</fullName>
    </submittedName>
</protein>
<keyword evidence="2" id="KW-0808">Transferase</keyword>
<reference evidence="7" key="1">
    <citation type="journal article" date="2017" name="Genome Announc.">
        <title>Draft Genome Sequence of Terrimicrobium sacchariphilum NM-5T, a Facultative Anaerobic Soil Bacterium of the Class Spartobacteria.</title>
        <authorList>
            <person name="Qiu Y.L."/>
            <person name="Tourlousse D.M."/>
            <person name="Matsuura N."/>
            <person name="Ohashi A."/>
            <person name="Sekiguchi Y."/>
        </authorList>
    </citation>
    <scope>NUCLEOTIDE SEQUENCE [LARGE SCALE GENOMIC DNA]</scope>
    <source>
        <strain evidence="7">NM-5</strain>
    </source>
</reference>
<dbReference type="Proteomes" id="UP000076023">
    <property type="component" value="Unassembled WGS sequence"/>
</dbReference>
<evidence type="ECO:0000313" key="7">
    <source>
        <dbReference type="Proteomes" id="UP000076023"/>
    </source>
</evidence>
<dbReference type="InterPro" id="IPR018485">
    <property type="entry name" value="FGGY_C"/>
</dbReference>
<accession>A0A146G4X8</accession>
<gene>
    <name evidence="6" type="ORF">TSACC_21227</name>
</gene>
<dbReference type="CDD" id="cd07770">
    <property type="entry name" value="ASKHA_NBD_FGGY_GntK"/>
    <property type="match status" value="1"/>
</dbReference>
<dbReference type="GO" id="GO:0016301">
    <property type="term" value="F:kinase activity"/>
    <property type="evidence" value="ECO:0007669"/>
    <property type="project" value="UniProtKB-KW"/>
</dbReference>
<dbReference type="InParanoid" id="A0A146G4X8"/>
<dbReference type="EMBL" id="BDCO01000002">
    <property type="protein sequence ID" value="GAT32825.1"/>
    <property type="molecule type" value="Genomic_DNA"/>
</dbReference>
<comment type="caution">
    <text evidence="6">The sequence shown here is derived from an EMBL/GenBank/DDBJ whole genome shotgun (WGS) entry which is preliminary data.</text>
</comment>
<dbReference type="Pfam" id="PF02782">
    <property type="entry name" value="FGGY_C"/>
    <property type="match status" value="1"/>
</dbReference>
<dbReference type="InterPro" id="IPR043129">
    <property type="entry name" value="ATPase_NBD"/>
</dbReference>
<dbReference type="InterPro" id="IPR018484">
    <property type="entry name" value="FGGY_N"/>
</dbReference>
<dbReference type="AlphaFoldDB" id="A0A146G4X8"/>